<comment type="caution">
    <text evidence="1">The sequence shown here is derived from an EMBL/GenBank/DDBJ whole genome shotgun (WGS) entry which is preliminary data.</text>
</comment>
<accession>A0A0W8F6V1</accession>
<organism evidence="1">
    <name type="scientific">hydrocarbon metagenome</name>
    <dbReference type="NCBI Taxonomy" id="938273"/>
    <lineage>
        <taxon>unclassified sequences</taxon>
        <taxon>metagenomes</taxon>
        <taxon>ecological metagenomes</taxon>
    </lineage>
</organism>
<sequence length="67" mass="7860">MVEKAVPFWEIYVNILLFFIRNYSYCFKLSYLHFIALRSTTLNVVQDLIVMDLDDTIPGFVALGRLL</sequence>
<name>A0A0W8F6V1_9ZZZZ</name>
<reference evidence="1" key="1">
    <citation type="journal article" date="2015" name="Proc. Natl. Acad. Sci. U.S.A.">
        <title>Networks of energetic and metabolic interactions define dynamics in microbial communities.</title>
        <authorList>
            <person name="Embree M."/>
            <person name="Liu J.K."/>
            <person name="Al-Bassam M.M."/>
            <person name="Zengler K."/>
        </authorList>
    </citation>
    <scope>NUCLEOTIDE SEQUENCE</scope>
</reference>
<dbReference type="EMBL" id="LNQE01001513">
    <property type="protein sequence ID" value="KUG16131.1"/>
    <property type="molecule type" value="Genomic_DNA"/>
</dbReference>
<proteinExistence type="predicted"/>
<evidence type="ECO:0000313" key="1">
    <source>
        <dbReference type="EMBL" id="KUG16131.1"/>
    </source>
</evidence>
<dbReference type="AlphaFoldDB" id="A0A0W8F6V1"/>
<gene>
    <name evidence="1" type="ORF">ASZ90_014202</name>
</gene>
<protein>
    <submittedName>
        <fullName evidence="1">Uncharacterized protein</fullName>
    </submittedName>
</protein>